<proteinExistence type="predicted"/>
<gene>
    <name evidence="2" type="ORF">STVIR_5674</name>
</gene>
<sequence>MALSVSLAGGACSSEGAQATPSVTGGGGRPTARGVHLHLGLGFRLTTGSGPT</sequence>
<dbReference type="Proteomes" id="UP000011205">
    <property type="component" value="Unassembled WGS sequence"/>
</dbReference>
<name>L8PDG6_STRVR</name>
<evidence type="ECO:0000256" key="1">
    <source>
        <dbReference type="SAM" id="MobiDB-lite"/>
    </source>
</evidence>
<reference evidence="2 3" key="1">
    <citation type="journal article" date="2013" name="Genome Announc.">
        <title>Draft Genome Sequence of Streptomyces viridochromogenes Strain Tu57, Producer of Avilamycin.</title>
        <authorList>
            <person name="Gruning B.A."/>
            <person name="Erxleben A."/>
            <person name="Hahnlein A."/>
            <person name="Gunther S."/>
        </authorList>
    </citation>
    <scope>NUCLEOTIDE SEQUENCE [LARGE SCALE GENOMIC DNA]</scope>
    <source>
        <strain evidence="2 3">Tue57</strain>
    </source>
</reference>
<evidence type="ECO:0000313" key="2">
    <source>
        <dbReference type="EMBL" id="ELS53382.1"/>
    </source>
</evidence>
<evidence type="ECO:0000313" key="3">
    <source>
        <dbReference type="Proteomes" id="UP000011205"/>
    </source>
</evidence>
<dbReference type="EMBL" id="AMLP01000168">
    <property type="protein sequence ID" value="ELS53382.1"/>
    <property type="molecule type" value="Genomic_DNA"/>
</dbReference>
<accession>L8PDG6</accession>
<feature type="region of interest" description="Disordered" evidence="1">
    <location>
        <begin position="1"/>
        <end position="35"/>
    </location>
</feature>
<dbReference type="PATRIC" id="fig|1160705.3.peg.5610"/>
<organism evidence="2 3">
    <name type="scientific">Streptomyces viridochromogenes Tue57</name>
    <dbReference type="NCBI Taxonomy" id="1160705"/>
    <lineage>
        <taxon>Bacteria</taxon>
        <taxon>Bacillati</taxon>
        <taxon>Actinomycetota</taxon>
        <taxon>Actinomycetes</taxon>
        <taxon>Kitasatosporales</taxon>
        <taxon>Streptomycetaceae</taxon>
        <taxon>Streptomyces</taxon>
    </lineage>
</organism>
<comment type="caution">
    <text evidence="2">The sequence shown here is derived from an EMBL/GenBank/DDBJ whole genome shotgun (WGS) entry which is preliminary data.</text>
</comment>
<protein>
    <submittedName>
        <fullName evidence="2">Uncharacterized protein</fullName>
    </submittedName>
</protein>
<dbReference type="AlphaFoldDB" id="L8PDG6"/>